<reference evidence="2 3" key="1">
    <citation type="submission" date="2020-09" db="EMBL/GenBank/DDBJ databases">
        <title>Sphingomonas sp., a new species isolated from pork steak.</title>
        <authorList>
            <person name="Heidler von Heilborn D."/>
        </authorList>
    </citation>
    <scope>NUCLEOTIDE SEQUENCE [LARGE SCALE GENOMIC DNA]</scope>
    <source>
        <strain evidence="3">S8-3T</strain>
    </source>
</reference>
<dbReference type="Proteomes" id="UP000516148">
    <property type="component" value="Chromosome"/>
</dbReference>
<accession>A0A7H0LKE4</accession>
<evidence type="ECO:0000313" key="3">
    <source>
        <dbReference type="Proteomes" id="UP000516148"/>
    </source>
</evidence>
<evidence type="ECO:0000256" key="1">
    <source>
        <dbReference type="SAM" id="SignalP"/>
    </source>
</evidence>
<name>A0A7H0LKE4_9SPHN</name>
<gene>
    <name evidence="2" type="ORF">H3Z74_02545</name>
</gene>
<keyword evidence="1" id="KW-0732">Signal</keyword>
<feature type="signal peptide" evidence="1">
    <location>
        <begin position="1"/>
        <end position="25"/>
    </location>
</feature>
<evidence type="ECO:0008006" key="4">
    <source>
        <dbReference type="Google" id="ProtNLM"/>
    </source>
</evidence>
<dbReference type="InterPro" id="IPR006311">
    <property type="entry name" value="TAT_signal"/>
</dbReference>
<evidence type="ECO:0000313" key="2">
    <source>
        <dbReference type="EMBL" id="QNQ10147.1"/>
    </source>
</evidence>
<protein>
    <recommendedName>
        <fullName evidence="4">DUF1579 domain-containing protein</fullName>
    </recommendedName>
</protein>
<dbReference type="PROSITE" id="PS51318">
    <property type="entry name" value="TAT"/>
    <property type="match status" value="1"/>
</dbReference>
<proteinExistence type="predicted"/>
<feature type="chain" id="PRO_5029016181" description="DUF1579 domain-containing protein" evidence="1">
    <location>
        <begin position="26"/>
        <end position="189"/>
    </location>
</feature>
<sequence>MEQTIGRRTMLQGAAGLIVAHMALAGVTAAGATEAEPLGKPGDFDFLTGEWRIHNRMIKPGTTGEWIEFPGEATVRAILGGVCSVEELRIPARDFSGMGLRLLDLEKRVWSDHWVNGKSGVVAVPGQLGVFRDGVGTFESEEMDGGTRMLVRGIWDRITPTSHRWYQTVSRDGGKSWAENWYMDWSRVG</sequence>
<dbReference type="RefSeq" id="WP_187762451.1">
    <property type="nucleotide sequence ID" value="NZ_CP061038.1"/>
</dbReference>
<dbReference type="AlphaFoldDB" id="A0A7H0LKE4"/>
<dbReference type="KEGG" id="spap:H3Z74_02545"/>
<dbReference type="EMBL" id="CP061038">
    <property type="protein sequence ID" value="QNQ10147.1"/>
    <property type="molecule type" value="Genomic_DNA"/>
</dbReference>
<keyword evidence="3" id="KW-1185">Reference proteome</keyword>
<organism evidence="2 3">
    <name type="scientific">Sphingomonas alpina</name>
    <dbReference type="NCBI Taxonomy" id="653931"/>
    <lineage>
        <taxon>Bacteria</taxon>
        <taxon>Pseudomonadati</taxon>
        <taxon>Pseudomonadota</taxon>
        <taxon>Alphaproteobacteria</taxon>
        <taxon>Sphingomonadales</taxon>
        <taxon>Sphingomonadaceae</taxon>
        <taxon>Sphingomonas</taxon>
    </lineage>
</organism>